<proteinExistence type="predicted"/>
<feature type="compositionally biased region" description="Low complexity" evidence="1">
    <location>
        <begin position="383"/>
        <end position="395"/>
    </location>
</feature>
<feature type="transmembrane region" description="Helical" evidence="2">
    <location>
        <begin position="200"/>
        <end position="224"/>
    </location>
</feature>
<dbReference type="Proteomes" id="UP000007797">
    <property type="component" value="Unassembled WGS sequence"/>
</dbReference>
<protein>
    <recommendedName>
        <fullName evidence="5">THH1/TOM1/TOM3 domain-containing protein</fullName>
    </recommendedName>
</protein>
<feature type="transmembrane region" description="Helical" evidence="2">
    <location>
        <begin position="126"/>
        <end position="145"/>
    </location>
</feature>
<dbReference type="RefSeq" id="XP_004358927.1">
    <property type="nucleotide sequence ID" value="XM_004358870.1"/>
</dbReference>
<feature type="transmembrane region" description="Helical" evidence="2">
    <location>
        <begin position="36"/>
        <end position="55"/>
    </location>
</feature>
<evidence type="ECO:0008006" key="5">
    <source>
        <dbReference type="Google" id="ProtNLM"/>
    </source>
</evidence>
<feature type="transmembrane region" description="Helical" evidence="2">
    <location>
        <begin position="67"/>
        <end position="86"/>
    </location>
</feature>
<dbReference type="KEGG" id="dfa:DFA_00952"/>
<evidence type="ECO:0000313" key="4">
    <source>
        <dbReference type="Proteomes" id="UP000007797"/>
    </source>
</evidence>
<feature type="transmembrane region" description="Helical" evidence="2">
    <location>
        <begin position="245"/>
        <end position="265"/>
    </location>
</feature>
<feature type="region of interest" description="Disordered" evidence="1">
    <location>
        <begin position="1"/>
        <end position="20"/>
    </location>
</feature>
<name>F4PUQ8_CACFS</name>
<evidence type="ECO:0000313" key="3">
    <source>
        <dbReference type="EMBL" id="EGG21077.1"/>
    </source>
</evidence>
<keyword evidence="2" id="KW-0812">Transmembrane</keyword>
<keyword evidence="2" id="KW-0472">Membrane</keyword>
<gene>
    <name evidence="3" type="ORF">DFA_00952</name>
</gene>
<feature type="transmembrane region" description="Helical" evidence="2">
    <location>
        <begin position="165"/>
        <end position="185"/>
    </location>
</feature>
<feature type="region of interest" description="Disordered" evidence="1">
    <location>
        <begin position="383"/>
        <end position="414"/>
    </location>
</feature>
<feature type="transmembrane region" description="Helical" evidence="2">
    <location>
        <begin position="285"/>
        <end position="303"/>
    </location>
</feature>
<feature type="compositionally biased region" description="Low complexity" evidence="1">
    <location>
        <begin position="11"/>
        <end position="20"/>
    </location>
</feature>
<evidence type="ECO:0000256" key="2">
    <source>
        <dbReference type="SAM" id="Phobius"/>
    </source>
</evidence>
<dbReference type="AlphaFoldDB" id="F4PUQ8"/>
<keyword evidence="2" id="KW-1133">Transmembrane helix</keyword>
<accession>F4PUQ8</accession>
<keyword evidence="4" id="KW-1185">Reference proteome</keyword>
<dbReference type="EMBL" id="GL883010">
    <property type="protein sequence ID" value="EGG21077.1"/>
    <property type="molecule type" value="Genomic_DNA"/>
</dbReference>
<sequence length="437" mass="49976">MSTVDEKGVNHTSSSSTSHIQTTFHHPSELYPQQFFNIYVSLFPIYIVMFFYIIYRIVSIVIQEKRFLTLKLLSNYFLTLSIYFKYRSLVGQWFVLELNSSANAALFVADPNRRATISFENSTSHISLVLMLASYTTLLVFWIGLYHNVFKTRRSIFVGVSKQIFIVHTCVFMCIGITTGVLSYLRDLSPTIYDFGHTMFYIFLIVLYGTSFLIAVGFIIYGVLIWKTTRSITKKNCRASPNNRILILSLLMATIILGFFSIFVTTSLDLNDDLFGPYGDYTISLLDYYFFILICVGIMVLLLRKPVTAMSVSNEPKSPNGAVPHDGINPTCTTVGSTSMEEYNYGGIQLKQLNPIVQFDQNQSIMDNQNMNQQIQEIQQYKQQQEQQQDQQEQNTNPIDEDIPPMISFDQTKNNNGSCLIDINNNNNEDETIEIPL</sequence>
<organism evidence="3 4">
    <name type="scientific">Cavenderia fasciculata</name>
    <name type="common">Slime mold</name>
    <name type="synonym">Dictyostelium fasciculatum</name>
    <dbReference type="NCBI Taxonomy" id="261658"/>
    <lineage>
        <taxon>Eukaryota</taxon>
        <taxon>Amoebozoa</taxon>
        <taxon>Evosea</taxon>
        <taxon>Eumycetozoa</taxon>
        <taxon>Dictyostelia</taxon>
        <taxon>Acytosteliales</taxon>
        <taxon>Cavenderiaceae</taxon>
        <taxon>Cavenderia</taxon>
    </lineage>
</organism>
<dbReference type="GeneID" id="14872885"/>
<reference evidence="4" key="1">
    <citation type="journal article" date="2011" name="Genome Res.">
        <title>Phylogeny-wide analysis of social amoeba genomes highlights ancient origins for complex intercellular communication.</title>
        <authorList>
            <person name="Heidel A.J."/>
            <person name="Lawal H.M."/>
            <person name="Felder M."/>
            <person name="Schilde C."/>
            <person name="Helps N.R."/>
            <person name="Tunggal B."/>
            <person name="Rivero F."/>
            <person name="John U."/>
            <person name="Schleicher M."/>
            <person name="Eichinger L."/>
            <person name="Platzer M."/>
            <person name="Noegel A.A."/>
            <person name="Schaap P."/>
            <person name="Gloeckner G."/>
        </authorList>
    </citation>
    <scope>NUCLEOTIDE SEQUENCE [LARGE SCALE GENOMIC DNA]</scope>
    <source>
        <strain evidence="4">SH3</strain>
    </source>
</reference>
<evidence type="ECO:0000256" key="1">
    <source>
        <dbReference type="SAM" id="MobiDB-lite"/>
    </source>
</evidence>